<dbReference type="InterPro" id="IPR047142">
    <property type="entry name" value="OryJ/VirC-like"/>
</dbReference>
<dbReference type="Gene3D" id="2.60.120.10">
    <property type="entry name" value="Jelly Rolls"/>
    <property type="match status" value="1"/>
</dbReference>
<protein>
    <submittedName>
        <fullName evidence="1">Uncharacterized protein</fullName>
    </submittedName>
</protein>
<dbReference type="PANTHER" id="PTHR36156">
    <property type="entry name" value="SLR2101 PROTEIN"/>
    <property type="match status" value="1"/>
</dbReference>
<dbReference type="PANTHER" id="PTHR36156:SF2">
    <property type="entry name" value="CUPIN TYPE-2 DOMAIN-CONTAINING PROTEIN"/>
    <property type="match status" value="1"/>
</dbReference>
<keyword evidence="2" id="KW-1185">Reference proteome</keyword>
<organism evidence="1 2">
    <name type="scientific">Monosporascus cannonballus</name>
    <dbReference type="NCBI Taxonomy" id="155416"/>
    <lineage>
        <taxon>Eukaryota</taxon>
        <taxon>Fungi</taxon>
        <taxon>Dikarya</taxon>
        <taxon>Ascomycota</taxon>
        <taxon>Pezizomycotina</taxon>
        <taxon>Sordariomycetes</taxon>
        <taxon>Xylariomycetidae</taxon>
        <taxon>Xylariales</taxon>
        <taxon>Xylariales incertae sedis</taxon>
        <taxon>Monosporascus</taxon>
    </lineage>
</organism>
<dbReference type="EMBL" id="QJNS01000036">
    <property type="protein sequence ID" value="RYO91777.1"/>
    <property type="molecule type" value="Genomic_DNA"/>
</dbReference>
<gene>
    <name evidence="1" type="ORF">DL762_001996</name>
</gene>
<name>A0ABY0HER0_9PEZI</name>
<accession>A0ABY0HER0</accession>
<dbReference type="Proteomes" id="UP000294003">
    <property type="component" value="Unassembled WGS sequence"/>
</dbReference>
<evidence type="ECO:0000313" key="2">
    <source>
        <dbReference type="Proteomes" id="UP000294003"/>
    </source>
</evidence>
<proteinExistence type="predicted"/>
<dbReference type="InterPro" id="IPR014710">
    <property type="entry name" value="RmlC-like_jellyroll"/>
</dbReference>
<evidence type="ECO:0000313" key="1">
    <source>
        <dbReference type="EMBL" id="RYO91777.1"/>
    </source>
</evidence>
<reference evidence="1 2" key="1">
    <citation type="submission" date="2018-06" db="EMBL/GenBank/DDBJ databases">
        <title>Complete Genomes of Monosporascus.</title>
        <authorList>
            <person name="Robinson A.J."/>
            <person name="Natvig D.O."/>
        </authorList>
    </citation>
    <scope>NUCLEOTIDE SEQUENCE [LARGE SCALE GENOMIC DNA]</scope>
    <source>
        <strain evidence="1 2">CBS 609.92</strain>
    </source>
</reference>
<comment type="caution">
    <text evidence="1">The sequence shown here is derived from an EMBL/GenBank/DDBJ whole genome shotgun (WGS) entry which is preliminary data.</text>
</comment>
<sequence>MDVSFTTRRVGRGGWAEYTLGVKRRFPREDTASEPELSVEVAAVRYVTDGFPAPVLTRIQRHITGHDGPGKSVFLRTNDGDQHRVTREKQAVANIIYSTLETPVVLNGDVDIRKVKEKEPPLHYHNGSIARMIGFGPGLESPLHRAVSLDYGIVIEGVFEFELDSG</sequence>